<reference evidence="6 7" key="1">
    <citation type="journal article" date="2017" name="Gigascience">
        <title>Genome sequence of the small brown planthopper, Laodelphax striatellus.</title>
        <authorList>
            <person name="Zhu J."/>
            <person name="Jiang F."/>
            <person name="Wang X."/>
            <person name="Yang P."/>
            <person name="Bao Y."/>
            <person name="Zhao W."/>
            <person name="Wang W."/>
            <person name="Lu H."/>
            <person name="Wang Q."/>
            <person name="Cui N."/>
            <person name="Li J."/>
            <person name="Chen X."/>
            <person name="Luo L."/>
            <person name="Yu J."/>
            <person name="Kang L."/>
            <person name="Cui F."/>
        </authorList>
    </citation>
    <scope>NUCLEOTIDE SEQUENCE [LARGE SCALE GENOMIC DNA]</scope>
    <source>
        <strain evidence="6">Lst14</strain>
    </source>
</reference>
<sequence length="229" mass="25446">MEVLNSNFYGGKPTQLHFSPYEDNGGTVVAIAGKDFAIIGSDTRLSTGYSIESRNQTKLFQLSSKTVLGCTGCWCDALSLAHLMQARMQMYLHDHNKEMSSLAVGQMLSTVLYNRRFFPYYVSNILAGLDADGKGILHSYDPVGHCEKTYYVAGGSAGAFLQPLLDNQIGMKNQQNVERRPVSMERALNLVKDSFIAAAERDFYTGDGVHINIITKDGIREDRMVLRKD</sequence>
<dbReference type="SMR" id="A0A482XQ19"/>
<keyword evidence="2" id="KW-0963">Cytoplasm</keyword>
<dbReference type="GO" id="GO:0051603">
    <property type="term" value="P:proteolysis involved in protein catabolic process"/>
    <property type="evidence" value="ECO:0007669"/>
    <property type="project" value="InterPro"/>
</dbReference>
<dbReference type="InterPro" id="IPR023333">
    <property type="entry name" value="Proteasome_suB-type"/>
</dbReference>
<name>A0A482XQ19_LAOST</name>
<dbReference type="Proteomes" id="UP000291343">
    <property type="component" value="Unassembled WGS sequence"/>
</dbReference>
<dbReference type="GO" id="GO:0005634">
    <property type="term" value="C:nucleus"/>
    <property type="evidence" value="ECO:0007669"/>
    <property type="project" value="UniProtKB-SubCell"/>
</dbReference>
<evidence type="ECO:0000256" key="1">
    <source>
        <dbReference type="ARBA" id="ARBA00004123"/>
    </source>
</evidence>
<dbReference type="SUPFAM" id="SSF56235">
    <property type="entry name" value="N-terminal nucleophile aminohydrolases (Ntn hydrolases)"/>
    <property type="match status" value="1"/>
</dbReference>
<dbReference type="PROSITE" id="PS51476">
    <property type="entry name" value="PROTEASOME_BETA_2"/>
    <property type="match status" value="1"/>
</dbReference>
<evidence type="ECO:0000256" key="2">
    <source>
        <dbReference type="ARBA" id="ARBA00022490"/>
    </source>
</evidence>
<organism evidence="6 7">
    <name type="scientific">Laodelphax striatellus</name>
    <name type="common">Small brown planthopper</name>
    <name type="synonym">Delphax striatella</name>
    <dbReference type="NCBI Taxonomy" id="195883"/>
    <lineage>
        <taxon>Eukaryota</taxon>
        <taxon>Metazoa</taxon>
        <taxon>Ecdysozoa</taxon>
        <taxon>Arthropoda</taxon>
        <taxon>Hexapoda</taxon>
        <taxon>Insecta</taxon>
        <taxon>Pterygota</taxon>
        <taxon>Neoptera</taxon>
        <taxon>Paraneoptera</taxon>
        <taxon>Hemiptera</taxon>
        <taxon>Auchenorrhyncha</taxon>
        <taxon>Fulgoroidea</taxon>
        <taxon>Delphacidae</taxon>
        <taxon>Criomorphinae</taxon>
        <taxon>Laodelphax</taxon>
    </lineage>
</organism>
<dbReference type="InterPro" id="IPR001353">
    <property type="entry name" value="Proteasome_sua/b"/>
</dbReference>
<dbReference type="FunCoup" id="A0A482XQ19">
    <property type="interactions" value="1548"/>
</dbReference>
<evidence type="ECO:0000256" key="4">
    <source>
        <dbReference type="ARBA" id="ARBA00023242"/>
    </source>
</evidence>
<evidence type="ECO:0008006" key="8">
    <source>
        <dbReference type="Google" id="ProtNLM"/>
    </source>
</evidence>
<dbReference type="OrthoDB" id="268479at2759"/>
<dbReference type="PANTHER" id="PTHR32194">
    <property type="entry name" value="METALLOPROTEASE TLDD"/>
    <property type="match status" value="1"/>
</dbReference>
<dbReference type="AlphaFoldDB" id="A0A482XQ19"/>
<comment type="subcellular location">
    <subcellularLocation>
        <location evidence="1">Nucleus</location>
    </subcellularLocation>
</comment>
<keyword evidence="4" id="KW-0539">Nucleus</keyword>
<proteinExistence type="predicted"/>
<dbReference type="GO" id="GO:0005839">
    <property type="term" value="C:proteasome core complex"/>
    <property type="evidence" value="ECO:0007669"/>
    <property type="project" value="InterPro"/>
</dbReference>
<accession>A0A482XQ19</accession>
<evidence type="ECO:0000256" key="5">
    <source>
        <dbReference type="ARBA" id="ARBA00026071"/>
    </source>
</evidence>
<keyword evidence="3" id="KW-0647">Proteasome</keyword>
<protein>
    <recommendedName>
        <fullName evidence="8">Proteasome subunit beta</fullName>
    </recommendedName>
</protein>
<gene>
    <name evidence="6" type="ORF">LSTR_LSTR002139</name>
</gene>
<evidence type="ECO:0000313" key="7">
    <source>
        <dbReference type="Proteomes" id="UP000291343"/>
    </source>
</evidence>
<dbReference type="STRING" id="195883.A0A482XQ19"/>
<keyword evidence="7" id="KW-1185">Reference proteome</keyword>
<dbReference type="InParanoid" id="A0A482XQ19"/>
<dbReference type="GO" id="GO:0005737">
    <property type="term" value="C:cytoplasm"/>
    <property type="evidence" value="ECO:0007669"/>
    <property type="project" value="TreeGrafter"/>
</dbReference>
<evidence type="ECO:0000256" key="3">
    <source>
        <dbReference type="ARBA" id="ARBA00022942"/>
    </source>
</evidence>
<dbReference type="FunFam" id="3.60.20.10:FF:000027">
    <property type="entry name" value="Proteasome subunit beta type-6"/>
    <property type="match status" value="1"/>
</dbReference>
<dbReference type="Gene3D" id="3.60.20.10">
    <property type="entry name" value="Glutamine Phosphoribosylpyrophosphate, subunit 1, domain 1"/>
    <property type="match status" value="1"/>
</dbReference>
<dbReference type="PANTHER" id="PTHR32194:SF2">
    <property type="entry name" value="PROTEASOME SUBUNIT BETA TYPE-1"/>
    <property type="match status" value="1"/>
</dbReference>
<dbReference type="EMBL" id="QKKF02002849">
    <property type="protein sequence ID" value="RZF48073.1"/>
    <property type="molecule type" value="Genomic_DNA"/>
</dbReference>
<dbReference type="InterPro" id="IPR029055">
    <property type="entry name" value="Ntn_hydrolases_N"/>
</dbReference>
<comment type="subunit">
    <text evidence="5">The 26S proteasome consists of a 20S proteasome core and two 19S regulatory subunits. The 20S proteasome core is composed of 28 subunits that are arranged in four stacked rings, resulting in a barrel-shaped structure. The two end rings are each formed by seven alpha subunits, and the two central rings are each formed by seven beta subunits. The catalytic chamber with the active sites is on the inside of the barrel.</text>
</comment>
<dbReference type="Pfam" id="PF00227">
    <property type="entry name" value="Proteasome"/>
    <property type="match status" value="1"/>
</dbReference>
<dbReference type="CDD" id="cd03757">
    <property type="entry name" value="proteasome_beta_type_1"/>
    <property type="match status" value="1"/>
</dbReference>
<evidence type="ECO:0000313" key="6">
    <source>
        <dbReference type="EMBL" id="RZF48073.1"/>
    </source>
</evidence>
<comment type="caution">
    <text evidence="6">The sequence shown here is derived from an EMBL/GenBank/DDBJ whole genome shotgun (WGS) entry which is preliminary data.</text>
</comment>